<evidence type="ECO:0008006" key="2">
    <source>
        <dbReference type="Google" id="ProtNLM"/>
    </source>
</evidence>
<evidence type="ECO:0000313" key="1">
    <source>
        <dbReference type="EMBL" id="CDW48334.1"/>
    </source>
</evidence>
<sequence>MEKFVHIPINIFLDSSAAISSIAKNESFFTGLQVRAIEEIKCLKRNVKITWIKGHWEYTRN</sequence>
<dbReference type="AlphaFoldDB" id="A0A0K2VCX7"/>
<reference evidence="1" key="1">
    <citation type="submission" date="2014-05" db="EMBL/GenBank/DDBJ databases">
        <authorList>
            <person name="Chronopoulou M."/>
        </authorList>
    </citation>
    <scope>NUCLEOTIDE SEQUENCE</scope>
    <source>
        <tissue evidence="1">Whole organism</tissue>
    </source>
</reference>
<protein>
    <recommendedName>
        <fullName evidence="2">RNase H type-1 domain-containing protein</fullName>
    </recommendedName>
</protein>
<dbReference type="EMBL" id="HACA01030973">
    <property type="protein sequence ID" value="CDW48334.1"/>
    <property type="molecule type" value="Transcribed_RNA"/>
</dbReference>
<name>A0A0K2VCX7_LEPSM</name>
<proteinExistence type="predicted"/>
<dbReference type="InterPro" id="IPR036397">
    <property type="entry name" value="RNaseH_sf"/>
</dbReference>
<dbReference type="Gene3D" id="3.30.420.10">
    <property type="entry name" value="Ribonuclease H-like superfamily/Ribonuclease H"/>
    <property type="match status" value="1"/>
</dbReference>
<accession>A0A0K2VCX7</accession>
<dbReference type="GO" id="GO:0003676">
    <property type="term" value="F:nucleic acid binding"/>
    <property type="evidence" value="ECO:0007669"/>
    <property type="project" value="InterPro"/>
</dbReference>
<organism evidence="1">
    <name type="scientific">Lepeophtheirus salmonis</name>
    <name type="common">Salmon louse</name>
    <name type="synonym">Caligus salmonis</name>
    <dbReference type="NCBI Taxonomy" id="72036"/>
    <lineage>
        <taxon>Eukaryota</taxon>
        <taxon>Metazoa</taxon>
        <taxon>Ecdysozoa</taxon>
        <taxon>Arthropoda</taxon>
        <taxon>Crustacea</taxon>
        <taxon>Multicrustacea</taxon>
        <taxon>Hexanauplia</taxon>
        <taxon>Copepoda</taxon>
        <taxon>Siphonostomatoida</taxon>
        <taxon>Caligidae</taxon>
        <taxon>Lepeophtheirus</taxon>
    </lineage>
</organism>